<evidence type="ECO:0000313" key="2">
    <source>
        <dbReference type="EMBL" id="GIG48286.1"/>
    </source>
</evidence>
<dbReference type="Proteomes" id="UP000660611">
    <property type="component" value="Unassembled WGS sequence"/>
</dbReference>
<evidence type="ECO:0000313" key="3">
    <source>
        <dbReference type="Proteomes" id="UP000660611"/>
    </source>
</evidence>
<sequence length="115" mass="12147">MPGLGDPFQEVPVDELAGEAHLHPYAGPGGGVGGGRHEVVERPVEVWQGHVDADPRDRQVRGGLAGWGRLRGAGLPGGLRASRDPFRGGLSRGLCGIAPGGFLPDRIQRWEETVL</sequence>
<proteinExistence type="predicted"/>
<keyword evidence="3" id="KW-1185">Reference proteome</keyword>
<organism evidence="2 3">
    <name type="scientific">Dactylosporangium siamense</name>
    <dbReference type="NCBI Taxonomy" id="685454"/>
    <lineage>
        <taxon>Bacteria</taxon>
        <taxon>Bacillati</taxon>
        <taxon>Actinomycetota</taxon>
        <taxon>Actinomycetes</taxon>
        <taxon>Micromonosporales</taxon>
        <taxon>Micromonosporaceae</taxon>
        <taxon>Dactylosporangium</taxon>
    </lineage>
</organism>
<dbReference type="AlphaFoldDB" id="A0A919PPD6"/>
<dbReference type="EMBL" id="BONQ01000099">
    <property type="protein sequence ID" value="GIG48286.1"/>
    <property type="molecule type" value="Genomic_DNA"/>
</dbReference>
<comment type="caution">
    <text evidence="2">The sequence shown here is derived from an EMBL/GenBank/DDBJ whole genome shotgun (WGS) entry which is preliminary data.</text>
</comment>
<name>A0A919PPD6_9ACTN</name>
<reference evidence="2" key="1">
    <citation type="submission" date="2021-01" db="EMBL/GenBank/DDBJ databases">
        <title>Whole genome shotgun sequence of Dactylosporangium siamense NBRC 106093.</title>
        <authorList>
            <person name="Komaki H."/>
            <person name="Tamura T."/>
        </authorList>
    </citation>
    <scope>NUCLEOTIDE SEQUENCE</scope>
    <source>
        <strain evidence="2">NBRC 106093</strain>
    </source>
</reference>
<evidence type="ECO:0000256" key="1">
    <source>
        <dbReference type="SAM" id="MobiDB-lite"/>
    </source>
</evidence>
<gene>
    <name evidence="2" type="ORF">Dsi01nite_063270</name>
</gene>
<feature type="region of interest" description="Disordered" evidence="1">
    <location>
        <begin position="1"/>
        <end position="37"/>
    </location>
</feature>
<protein>
    <submittedName>
        <fullName evidence="2">Uncharacterized protein</fullName>
    </submittedName>
</protein>
<accession>A0A919PPD6</accession>